<organism evidence="1 2">
    <name type="scientific">Dreissena polymorpha</name>
    <name type="common">Zebra mussel</name>
    <name type="synonym">Mytilus polymorpha</name>
    <dbReference type="NCBI Taxonomy" id="45954"/>
    <lineage>
        <taxon>Eukaryota</taxon>
        <taxon>Metazoa</taxon>
        <taxon>Spiralia</taxon>
        <taxon>Lophotrochozoa</taxon>
        <taxon>Mollusca</taxon>
        <taxon>Bivalvia</taxon>
        <taxon>Autobranchia</taxon>
        <taxon>Heteroconchia</taxon>
        <taxon>Euheterodonta</taxon>
        <taxon>Imparidentia</taxon>
        <taxon>Neoheterodontei</taxon>
        <taxon>Myida</taxon>
        <taxon>Dreissenoidea</taxon>
        <taxon>Dreissenidae</taxon>
        <taxon>Dreissena</taxon>
    </lineage>
</organism>
<name>A0A9D4QQ70_DREPO</name>
<sequence>MGTRLSTALMPVCMGSFTEILGMIPGALVPTRALVLQLRGPYMWENKMVNQTTFSSYSRK</sequence>
<dbReference type="EMBL" id="JAIWYP010000004">
    <property type="protein sequence ID" value="KAH3839491.1"/>
    <property type="molecule type" value="Genomic_DNA"/>
</dbReference>
<keyword evidence="2" id="KW-1185">Reference proteome</keyword>
<evidence type="ECO:0000313" key="1">
    <source>
        <dbReference type="EMBL" id="KAH3839491.1"/>
    </source>
</evidence>
<gene>
    <name evidence="1" type="ORF">DPMN_112922</name>
</gene>
<dbReference type="Proteomes" id="UP000828390">
    <property type="component" value="Unassembled WGS sequence"/>
</dbReference>
<protein>
    <submittedName>
        <fullName evidence="1">Uncharacterized protein</fullName>
    </submittedName>
</protein>
<evidence type="ECO:0000313" key="2">
    <source>
        <dbReference type="Proteomes" id="UP000828390"/>
    </source>
</evidence>
<comment type="caution">
    <text evidence="1">The sequence shown here is derived from an EMBL/GenBank/DDBJ whole genome shotgun (WGS) entry which is preliminary data.</text>
</comment>
<dbReference type="AlphaFoldDB" id="A0A9D4QQ70"/>
<accession>A0A9D4QQ70</accession>
<reference evidence="1" key="2">
    <citation type="submission" date="2020-11" db="EMBL/GenBank/DDBJ databases">
        <authorList>
            <person name="McCartney M.A."/>
            <person name="Auch B."/>
            <person name="Kono T."/>
            <person name="Mallez S."/>
            <person name="Becker A."/>
            <person name="Gohl D.M."/>
            <person name="Silverstein K.A.T."/>
            <person name="Koren S."/>
            <person name="Bechman K.B."/>
            <person name="Herman A."/>
            <person name="Abrahante J.E."/>
            <person name="Garbe J."/>
        </authorList>
    </citation>
    <scope>NUCLEOTIDE SEQUENCE</scope>
    <source>
        <strain evidence="1">Duluth1</strain>
        <tissue evidence="1">Whole animal</tissue>
    </source>
</reference>
<reference evidence="1" key="1">
    <citation type="journal article" date="2019" name="bioRxiv">
        <title>The Genome of the Zebra Mussel, Dreissena polymorpha: A Resource for Invasive Species Research.</title>
        <authorList>
            <person name="McCartney M.A."/>
            <person name="Auch B."/>
            <person name="Kono T."/>
            <person name="Mallez S."/>
            <person name="Zhang Y."/>
            <person name="Obille A."/>
            <person name="Becker A."/>
            <person name="Abrahante J.E."/>
            <person name="Garbe J."/>
            <person name="Badalamenti J.P."/>
            <person name="Herman A."/>
            <person name="Mangelson H."/>
            <person name="Liachko I."/>
            <person name="Sullivan S."/>
            <person name="Sone E.D."/>
            <person name="Koren S."/>
            <person name="Silverstein K.A.T."/>
            <person name="Beckman K.B."/>
            <person name="Gohl D.M."/>
        </authorList>
    </citation>
    <scope>NUCLEOTIDE SEQUENCE</scope>
    <source>
        <strain evidence="1">Duluth1</strain>
        <tissue evidence="1">Whole animal</tissue>
    </source>
</reference>
<proteinExistence type="predicted"/>